<feature type="region of interest" description="Disordered" evidence="1">
    <location>
        <begin position="244"/>
        <end position="265"/>
    </location>
</feature>
<dbReference type="Proteomes" id="UP001642502">
    <property type="component" value="Unassembled WGS sequence"/>
</dbReference>
<feature type="region of interest" description="Disordered" evidence="1">
    <location>
        <begin position="46"/>
        <end position="73"/>
    </location>
</feature>
<gene>
    <name evidence="2" type="ORF">SEPCBS119000_006761</name>
</gene>
<evidence type="ECO:0000313" key="3">
    <source>
        <dbReference type="Proteomes" id="UP001642502"/>
    </source>
</evidence>
<proteinExistence type="predicted"/>
<feature type="compositionally biased region" description="Polar residues" evidence="1">
    <location>
        <begin position="245"/>
        <end position="254"/>
    </location>
</feature>
<keyword evidence="3" id="KW-1185">Reference proteome</keyword>
<protein>
    <submittedName>
        <fullName evidence="2">Uncharacterized protein</fullName>
    </submittedName>
</protein>
<comment type="caution">
    <text evidence="2">The sequence shown here is derived from an EMBL/GenBank/DDBJ whole genome shotgun (WGS) entry which is preliminary data.</text>
</comment>
<organism evidence="2 3">
    <name type="scientific">Sporothrix epigloea</name>
    <dbReference type="NCBI Taxonomy" id="1892477"/>
    <lineage>
        <taxon>Eukaryota</taxon>
        <taxon>Fungi</taxon>
        <taxon>Dikarya</taxon>
        <taxon>Ascomycota</taxon>
        <taxon>Pezizomycotina</taxon>
        <taxon>Sordariomycetes</taxon>
        <taxon>Sordariomycetidae</taxon>
        <taxon>Ophiostomatales</taxon>
        <taxon>Ophiostomataceae</taxon>
        <taxon>Sporothrix</taxon>
    </lineage>
</organism>
<dbReference type="EMBL" id="CAWUON010000325">
    <property type="protein sequence ID" value="CAK7275616.1"/>
    <property type="molecule type" value="Genomic_DNA"/>
</dbReference>
<accession>A0ABP0E4V0</accession>
<feature type="non-terminal residue" evidence="2">
    <location>
        <position position="265"/>
    </location>
</feature>
<name>A0ABP0E4V0_9PEZI</name>
<evidence type="ECO:0000313" key="2">
    <source>
        <dbReference type="EMBL" id="CAK7275616.1"/>
    </source>
</evidence>
<sequence>MALGSNLPTSKSRKLEFGVGTFKVTRISAAISKPPQIDENSTLLAATSTSERSDAPTILSSPDPLASTDTLPPSTITIPQTPIFAATSVPTSDELPEAFVAQPTLDTDVQPVPFTSPLLPRLTPTTPSPVPDDIHTLPAITASTWGKSFVRKRAEDKLNSGFQWRPLAGQKHGSDKDINGRRFVQVTDAETNILESATSDTDREFLTASIQALLKRDCIALVDCAFRYMKWSGIVPVCTIAPAQSVPSSPTEGSPATPVEATAAA</sequence>
<evidence type="ECO:0000256" key="1">
    <source>
        <dbReference type="SAM" id="MobiDB-lite"/>
    </source>
</evidence>
<reference evidence="2 3" key="1">
    <citation type="submission" date="2024-01" db="EMBL/GenBank/DDBJ databases">
        <authorList>
            <person name="Allen C."/>
            <person name="Tagirdzhanova G."/>
        </authorList>
    </citation>
    <scope>NUCLEOTIDE SEQUENCE [LARGE SCALE GENOMIC DNA]</scope>
    <source>
        <strain evidence="2 3">CBS 119000</strain>
    </source>
</reference>